<keyword evidence="7" id="KW-1185">Reference proteome</keyword>
<feature type="compositionally biased region" description="Acidic residues" evidence="4">
    <location>
        <begin position="637"/>
        <end position="647"/>
    </location>
</feature>
<evidence type="ECO:0000256" key="1">
    <source>
        <dbReference type="ARBA" id="ARBA00004123"/>
    </source>
</evidence>
<dbReference type="SUPFAM" id="SSF47459">
    <property type="entry name" value="HLH, helix-loop-helix DNA-binding domain"/>
    <property type="match status" value="1"/>
</dbReference>
<evidence type="ECO:0000256" key="2">
    <source>
        <dbReference type="ARBA" id="ARBA00023125"/>
    </source>
</evidence>
<gene>
    <name evidence="6" type="ORF">D915_006419</name>
</gene>
<feature type="compositionally biased region" description="Polar residues" evidence="4">
    <location>
        <begin position="450"/>
        <end position="459"/>
    </location>
</feature>
<evidence type="ECO:0000259" key="5">
    <source>
        <dbReference type="PROSITE" id="PS50888"/>
    </source>
</evidence>
<dbReference type="InterPro" id="IPR036638">
    <property type="entry name" value="HLH_DNA-bd_sf"/>
</dbReference>
<dbReference type="InterPro" id="IPR002546">
    <property type="entry name" value="MyoD_N"/>
</dbReference>
<feature type="region of interest" description="Disordered" evidence="4">
    <location>
        <begin position="578"/>
        <end position="647"/>
    </location>
</feature>
<dbReference type="EMBL" id="JXXN02002520">
    <property type="protein sequence ID" value="THD22796.1"/>
    <property type="molecule type" value="Genomic_DNA"/>
</dbReference>
<accession>A0A4E0R7E7</accession>
<feature type="region of interest" description="Disordered" evidence="4">
    <location>
        <begin position="203"/>
        <end position="263"/>
    </location>
</feature>
<dbReference type="GO" id="GO:0005634">
    <property type="term" value="C:nucleus"/>
    <property type="evidence" value="ECO:0007669"/>
    <property type="project" value="UniProtKB-SubCell"/>
</dbReference>
<dbReference type="Gene3D" id="4.10.280.10">
    <property type="entry name" value="Helix-loop-helix DNA-binding domain"/>
    <property type="match status" value="1"/>
</dbReference>
<dbReference type="GO" id="GO:0000978">
    <property type="term" value="F:RNA polymerase II cis-regulatory region sequence-specific DNA binding"/>
    <property type="evidence" value="ECO:0007669"/>
    <property type="project" value="TreeGrafter"/>
</dbReference>
<feature type="region of interest" description="Disordered" evidence="4">
    <location>
        <begin position="836"/>
        <end position="893"/>
    </location>
</feature>
<dbReference type="SMART" id="SM00353">
    <property type="entry name" value="HLH"/>
    <property type="match status" value="1"/>
</dbReference>
<feature type="compositionally biased region" description="Low complexity" evidence="4">
    <location>
        <begin position="431"/>
        <end position="449"/>
    </location>
</feature>
<evidence type="ECO:0000313" key="6">
    <source>
        <dbReference type="EMBL" id="THD22796.1"/>
    </source>
</evidence>
<dbReference type="Proteomes" id="UP000230066">
    <property type="component" value="Unassembled WGS sequence"/>
</dbReference>
<organism evidence="6 7">
    <name type="scientific">Fasciola hepatica</name>
    <name type="common">Liver fluke</name>
    <dbReference type="NCBI Taxonomy" id="6192"/>
    <lineage>
        <taxon>Eukaryota</taxon>
        <taxon>Metazoa</taxon>
        <taxon>Spiralia</taxon>
        <taxon>Lophotrochozoa</taxon>
        <taxon>Platyhelminthes</taxon>
        <taxon>Trematoda</taxon>
        <taxon>Digenea</taxon>
        <taxon>Plagiorchiida</taxon>
        <taxon>Echinostomata</taxon>
        <taxon>Echinostomatoidea</taxon>
        <taxon>Fasciolidae</taxon>
        <taxon>Fasciola</taxon>
    </lineage>
</organism>
<reference evidence="6" key="1">
    <citation type="submission" date="2019-03" db="EMBL/GenBank/DDBJ databases">
        <title>Improved annotation for the trematode Fasciola hepatica.</title>
        <authorList>
            <person name="Choi Y.-J."/>
            <person name="Martin J."/>
            <person name="Mitreva M."/>
        </authorList>
    </citation>
    <scope>NUCLEOTIDE SEQUENCE [LARGE SCALE GENOMIC DNA]</scope>
</reference>
<evidence type="ECO:0000256" key="4">
    <source>
        <dbReference type="SAM" id="MobiDB-lite"/>
    </source>
</evidence>
<feature type="compositionally biased region" description="Pro residues" evidence="4">
    <location>
        <begin position="221"/>
        <end position="230"/>
    </location>
</feature>
<dbReference type="GO" id="GO:0045663">
    <property type="term" value="P:positive regulation of myoblast differentiation"/>
    <property type="evidence" value="ECO:0007669"/>
    <property type="project" value="TreeGrafter"/>
</dbReference>
<comment type="caution">
    <text evidence="6">The sequence shown here is derived from an EMBL/GenBank/DDBJ whole genome shotgun (WGS) entry which is preliminary data.</text>
</comment>
<feature type="region of interest" description="Disordered" evidence="4">
    <location>
        <begin position="428"/>
        <end position="464"/>
    </location>
</feature>
<sequence length="1007" mass="108634">MIGEYMQHALLQPVPSQYRMTNNAASSGSQNRSTLSSSPLSVIPIPGAGIPITAASVTATTNNQTRIPLCTTSTNTRSITTTCAPLNPYYSHDSILSSSLSDSLTFPVSYPAYLPVDYHECNNGAGTFAYQSVRQDEGTNLERLSYPSRDCVVPYSTTNTIHPTHPTQTSLVEQYDQFQTVGNPFQTLVNHLVANRDVNTYTVSRSPSTTLGARVKQQHQQPPPPPPPPSSQQQQQQQTPLPRSQQPRRIDGFPGTEYESDRNMAKTMYTDPITFAAEASSPYDGLSVYSLEPSLESNQQQQQQQQQISLLAYRKEASYTGNFIHSPETDSPILTYSRGTESSNWNKITSSECITVSSDIPSKSQSNAEDNSRLFMNSPNSHQANYSCADSIGMIHSTPFNNTLMMTTANGPDGRVNNLTGFCDKARSHLDSSSTSSAASRGSSALGESLTRSSDSSSVPVKDTMPNHFLLTPSFSIPSDDRVIESNLTSSGVSKGHLTGPQDQVEFSGSVVSSNAYQNSTDAVPLANDCLSTPGYRTYSKAASKQTNPHNGAVKRGRTPSMLSCPSVSERARGDMVLTTVSGRKRGRLQVTGNRGNSLLENSIQSTDPEGSDRHSGKSCSEKRSNTRSYSPSGESDSLEDTDSDTDAELNREEHVIAPGSHGQCLLWACKACKKKTMQVDRRKAATMRERRRLRKVNEAFETLKRRTCANPNQRMPKVEILRNAIDYIENLEEMLQHNGVLPMGGLSPFTAALTPGNLVKDDRGCYANGNRLSSRLSQSGAPPPPPPHLPSGISPGTLSAAVTAQPVPFHHQQQQQQPVHSAASAVIAAGTVQLTPSSAEVTQPRQSTKSKPVQLKTSRNKSDVPVSTGCSSSSTHSVSVNSPSSSASGTVSTANYESTLSHNLAGRSTRFDSDSQSFPVAVQSPRMVGHLTKNSSPNDYINFPSSAWDTCDAYNSTGTTLSVGSTIRTSHNPENLASVRDDQTALDVPTHPMTFSESVATPITGH</sequence>
<evidence type="ECO:0000256" key="3">
    <source>
        <dbReference type="ARBA" id="ARBA00023242"/>
    </source>
</evidence>
<dbReference type="PANTHER" id="PTHR11534">
    <property type="entry name" value="MYOGENIC FACTOR"/>
    <property type="match status" value="1"/>
</dbReference>
<dbReference type="PANTHER" id="PTHR11534:SF9">
    <property type="entry name" value="MYOGENIC-DETERMINATION PROTEIN"/>
    <property type="match status" value="1"/>
</dbReference>
<feature type="domain" description="BHLH" evidence="5">
    <location>
        <begin position="681"/>
        <end position="732"/>
    </location>
</feature>
<dbReference type="AlphaFoldDB" id="A0A4E0R7E7"/>
<dbReference type="CDD" id="cd19699">
    <property type="entry name" value="bHLH_TS_dMYOD_like"/>
    <property type="match status" value="1"/>
</dbReference>
<dbReference type="GO" id="GO:0007517">
    <property type="term" value="P:muscle organ development"/>
    <property type="evidence" value="ECO:0007669"/>
    <property type="project" value="InterPro"/>
</dbReference>
<feature type="compositionally biased region" description="Polar residues" evidence="4">
    <location>
        <begin position="836"/>
        <end position="858"/>
    </location>
</feature>
<evidence type="ECO:0000313" key="7">
    <source>
        <dbReference type="Proteomes" id="UP000230066"/>
    </source>
</evidence>
<dbReference type="GO" id="GO:0000981">
    <property type="term" value="F:DNA-binding transcription factor activity, RNA polymerase II-specific"/>
    <property type="evidence" value="ECO:0007669"/>
    <property type="project" value="TreeGrafter"/>
</dbReference>
<protein>
    <submittedName>
        <fullName evidence="6">Myoblast determination protein</fullName>
    </submittedName>
</protein>
<dbReference type="SMART" id="SM00520">
    <property type="entry name" value="BASIC"/>
    <property type="match status" value="1"/>
</dbReference>
<feature type="compositionally biased region" description="Polar residues" evidence="4">
    <location>
        <begin position="591"/>
        <end position="609"/>
    </location>
</feature>
<dbReference type="InterPro" id="IPR011598">
    <property type="entry name" value="bHLH_dom"/>
</dbReference>
<feature type="compositionally biased region" description="Low complexity" evidence="4">
    <location>
        <begin position="864"/>
        <end position="893"/>
    </location>
</feature>
<feature type="region of interest" description="Disordered" evidence="4">
    <location>
        <begin position="766"/>
        <end position="799"/>
    </location>
</feature>
<feature type="compositionally biased region" description="Basic and acidic residues" evidence="4">
    <location>
        <begin position="611"/>
        <end position="625"/>
    </location>
</feature>
<keyword evidence="2" id="KW-0238">DNA-binding</keyword>
<dbReference type="InterPro" id="IPR039704">
    <property type="entry name" value="Myogenic_factor"/>
</dbReference>
<keyword evidence="3" id="KW-0539">Nucleus</keyword>
<feature type="region of interest" description="Disordered" evidence="4">
    <location>
        <begin position="542"/>
        <end position="566"/>
    </location>
</feature>
<dbReference type="FunFam" id="4.10.280.10:FF:000005">
    <property type="entry name" value="Myogenic factor"/>
    <property type="match status" value="1"/>
</dbReference>
<name>A0A4E0R7E7_FASHE</name>
<dbReference type="Pfam" id="PF00010">
    <property type="entry name" value="HLH"/>
    <property type="match status" value="1"/>
</dbReference>
<dbReference type="GO" id="GO:0046983">
    <property type="term" value="F:protein dimerization activity"/>
    <property type="evidence" value="ECO:0007669"/>
    <property type="project" value="InterPro"/>
</dbReference>
<proteinExistence type="predicted"/>
<feature type="compositionally biased region" description="Low complexity" evidence="4">
    <location>
        <begin position="231"/>
        <end position="247"/>
    </location>
</feature>
<comment type="subcellular location">
    <subcellularLocation>
        <location evidence="1">Nucleus</location>
    </subcellularLocation>
</comment>
<dbReference type="PROSITE" id="PS50888">
    <property type="entry name" value="BHLH"/>
    <property type="match status" value="1"/>
</dbReference>
<dbReference type="Pfam" id="PF01586">
    <property type="entry name" value="Basic"/>
    <property type="match status" value="1"/>
</dbReference>